<keyword evidence="4" id="KW-1185">Reference proteome</keyword>
<feature type="compositionally biased region" description="Polar residues" evidence="1">
    <location>
        <begin position="15"/>
        <end position="27"/>
    </location>
</feature>
<reference evidence="3" key="1">
    <citation type="submission" date="2024-05" db="EMBL/GenBank/DDBJ databases">
        <title>30 novel species of actinomycetes from the DSMZ collection.</title>
        <authorList>
            <person name="Nouioui I."/>
        </authorList>
    </citation>
    <scope>NUCLEOTIDE SEQUENCE</scope>
    <source>
        <strain evidence="3">DSM 40712</strain>
    </source>
</reference>
<feature type="domain" description="Group II intron maturase-specific" evidence="2">
    <location>
        <begin position="77"/>
        <end position="110"/>
    </location>
</feature>
<dbReference type="InterPro" id="IPR013597">
    <property type="entry name" value="Mat_intron_G2"/>
</dbReference>
<feature type="compositionally biased region" description="Basic residues" evidence="1">
    <location>
        <begin position="59"/>
        <end position="70"/>
    </location>
</feature>
<feature type="region of interest" description="Disordered" evidence="1">
    <location>
        <begin position="11"/>
        <end position="92"/>
    </location>
</feature>
<comment type="caution">
    <text evidence="3">The sequence shown here is derived from an EMBL/GenBank/DDBJ whole genome shotgun (WGS) entry which is preliminary data.</text>
</comment>
<protein>
    <submittedName>
        <fullName evidence="3">Group II intron maturase-specific domain-containing protein</fullName>
    </submittedName>
</protein>
<evidence type="ECO:0000313" key="4">
    <source>
        <dbReference type="Proteomes" id="UP001180724"/>
    </source>
</evidence>
<evidence type="ECO:0000313" key="3">
    <source>
        <dbReference type="EMBL" id="MDT0615705.1"/>
    </source>
</evidence>
<evidence type="ECO:0000259" key="2">
    <source>
        <dbReference type="Pfam" id="PF08388"/>
    </source>
</evidence>
<proteinExistence type="predicted"/>
<organism evidence="3 4">
    <name type="scientific">Streptomyces lancefieldiae</name>
    <dbReference type="NCBI Taxonomy" id="3075520"/>
    <lineage>
        <taxon>Bacteria</taxon>
        <taxon>Bacillati</taxon>
        <taxon>Actinomycetota</taxon>
        <taxon>Actinomycetes</taxon>
        <taxon>Kitasatosporales</taxon>
        <taxon>Streptomycetaceae</taxon>
        <taxon>Streptomyces</taxon>
    </lineage>
</organism>
<dbReference type="Pfam" id="PF08388">
    <property type="entry name" value="GIIM"/>
    <property type="match status" value="1"/>
</dbReference>
<feature type="compositionally biased region" description="Low complexity" evidence="1">
    <location>
        <begin position="28"/>
        <end position="43"/>
    </location>
</feature>
<dbReference type="Proteomes" id="UP001180724">
    <property type="component" value="Unassembled WGS sequence"/>
</dbReference>
<dbReference type="RefSeq" id="WP_311583694.1">
    <property type="nucleotide sequence ID" value="NZ_JAVRFH010000071.1"/>
</dbReference>
<gene>
    <name evidence="3" type="ORF">RM812_36790</name>
</gene>
<evidence type="ECO:0000256" key="1">
    <source>
        <dbReference type="SAM" id="MobiDB-lite"/>
    </source>
</evidence>
<sequence>MSDCGCILTRPGSCTARTASGAAPTNTRRSPSSGSPSEPAGRGTETVRTSPASYPRSARTPRRRSTRRSARGGSTGRSTSPSSDLARRTNPIGRGWMQYYGAFYRSALHPRPSASTPT</sequence>
<dbReference type="EMBL" id="JAVRFH010000071">
    <property type="protein sequence ID" value="MDT0615705.1"/>
    <property type="molecule type" value="Genomic_DNA"/>
</dbReference>
<name>A0ABU3B0Q8_9ACTN</name>
<accession>A0ABU3B0Q8</accession>